<evidence type="ECO:0000256" key="1">
    <source>
        <dbReference type="SAM" id="MobiDB-lite"/>
    </source>
</evidence>
<dbReference type="SUPFAM" id="SSF56672">
    <property type="entry name" value="DNA/RNA polymerases"/>
    <property type="match status" value="1"/>
</dbReference>
<protein>
    <submittedName>
        <fullName evidence="3">Ribonuclease H-like domain-containing protein</fullName>
    </submittedName>
</protein>
<dbReference type="EMBL" id="BQNB010016643">
    <property type="protein sequence ID" value="GJT54097.1"/>
    <property type="molecule type" value="Genomic_DNA"/>
</dbReference>
<reference evidence="3" key="2">
    <citation type="submission" date="2022-01" db="EMBL/GenBank/DDBJ databases">
        <authorList>
            <person name="Yamashiro T."/>
            <person name="Shiraishi A."/>
            <person name="Satake H."/>
            <person name="Nakayama K."/>
        </authorList>
    </citation>
    <scope>NUCLEOTIDE SEQUENCE</scope>
</reference>
<feature type="domain" description="Reverse transcriptase Ty1/copia-type" evidence="2">
    <location>
        <begin position="393"/>
        <end position="455"/>
    </location>
</feature>
<keyword evidence="4" id="KW-1185">Reference proteome</keyword>
<feature type="compositionally biased region" description="Basic and acidic residues" evidence="1">
    <location>
        <begin position="166"/>
        <end position="175"/>
    </location>
</feature>
<feature type="region of interest" description="Disordered" evidence="1">
    <location>
        <begin position="562"/>
        <end position="611"/>
    </location>
</feature>
<feature type="domain" description="Reverse transcriptase Ty1/copia-type" evidence="2">
    <location>
        <begin position="308"/>
        <end position="390"/>
    </location>
</feature>
<evidence type="ECO:0000259" key="2">
    <source>
        <dbReference type="Pfam" id="PF07727"/>
    </source>
</evidence>
<feature type="compositionally biased region" description="Polar residues" evidence="1">
    <location>
        <begin position="577"/>
        <end position="588"/>
    </location>
</feature>
<feature type="region of interest" description="Disordered" evidence="1">
    <location>
        <begin position="166"/>
        <end position="221"/>
    </location>
</feature>
<sequence length="662" mass="73379">MVVVVGECEEGNGVYCWQRVDKVVVGRRRYGGVMVVDDGESGSKFFNFNSKISTYSVFVGWIIDFGANQHMTFTTTFLFNIIDVSHLDNIVAHPNGTKAKVNQIRSCKLNDNLVIHDVLVKPGYQVSLLFVSKLAKDNKLPTFVLSGKSPYELVFNCKPKLSHLRSNDPNDDLRVNNKGGRTNPSSVEAAIESADADLCPTTDPSTSTSNESLDKSGSKSTYDVNSEMLGSITTQGLINDGGATPKDDMFNSEGEDLDLYNLDMLFQSNEGDNEHNSVGGLRRSSRKFVVPNKFNDYVLNKKAKYGLDKAIRSKWIFKVKYKSTGEVERFKARLVAKGFSQKEEINYKETFSPVMKMVTVRCLLSLAVQKGWVVYQLDINNAFLYREIVEDSKNDFSLYTKSAGESFVMLLVYVDDILITGNDMTEINNCKKLLNSKFMIKDLGVLKYFLGIEVPNPLRPGISYVVHKLSQVMHSLKQFDFRLTFKVPRCDICKIFGHIHDQCPNKVVTPPIVSTSNVVTPTVVKANDGFQMVGKNKKKKGKSKSTNGGQFVGLMVKQNVRYEPKANTSAPKKRATNEGNSSIPSSRLKSTRTSSNNITSSNSFSALNVEEEDEGEVVENVYDEMANLFSNTKPGGGYAFMTDVGLLGSVSANSLKDPADGL</sequence>
<dbReference type="Proteomes" id="UP001151760">
    <property type="component" value="Unassembled WGS sequence"/>
</dbReference>
<comment type="caution">
    <text evidence="3">The sequence shown here is derived from an EMBL/GenBank/DDBJ whole genome shotgun (WGS) entry which is preliminary data.</text>
</comment>
<name>A0ABQ5EU93_9ASTR</name>
<proteinExistence type="predicted"/>
<organism evidence="3 4">
    <name type="scientific">Tanacetum coccineum</name>
    <dbReference type="NCBI Taxonomy" id="301880"/>
    <lineage>
        <taxon>Eukaryota</taxon>
        <taxon>Viridiplantae</taxon>
        <taxon>Streptophyta</taxon>
        <taxon>Embryophyta</taxon>
        <taxon>Tracheophyta</taxon>
        <taxon>Spermatophyta</taxon>
        <taxon>Magnoliopsida</taxon>
        <taxon>eudicotyledons</taxon>
        <taxon>Gunneridae</taxon>
        <taxon>Pentapetalae</taxon>
        <taxon>asterids</taxon>
        <taxon>campanulids</taxon>
        <taxon>Asterales</taxon>
        <taxon>Asteraceae</taxon>
        <taxon>Asteroideae</taxon>
        <taxon>Anthemideae</taxon>
        <taxon>Anthemidinae</taxon>
        <taxon>Tanacetum</taxon>
    </lineage>
</organism>
<evidence type="ECO:0000313" key="4">
    <source>
        <dbReference type="Proteomes" id="UP001151760"/>
    </source>
</evidence>
<dbReference type="InterPro" id="IPR013103">
    <property type="entry name" value="RVT_2"/>
</dbReference>
<dbReference type="InterPro" id="IPR043502">
    <property type="entry name" value="DNA/RNA_pol_sf"/>
</dbReference>
<feature type="compositionally biased region" description="Polar residues" evidence="1">
    <location>
        <begin position="202"/>
        <end position="211"/>
    </location>
</feature>
<reference evidence="3" key="1">
    <citation type="journal article" date="2022" name="Int. J. Mol. Sci.">
        <title>Draft Genome of Tanacetum Coccineum: Genomic Comparison of Closely Related Tanacetum-Family Plants.</title>
        <authorList>
            <person name="Yamashiro T."/>
            <person name="Shiraishi A."/>
            <person name="Nakayama K."/>
            <person name="Satake H."/>
        </authorList>
    </citation>
    <scope>NUCLEOTIDE SEQUENCE</scope>
</reference>
<gene>
    <name evidence="3" type="ORF">Tco_0989151</name>
</gene>
<accession>A0ABQ5EU93</accession>
<dbReference type="Pfam" id="PF07727">
    <property type="entry name" value="RVT_2"/>
    <property type="match status" value="2"/>
</dbReference>
<evidence type="ECO:0000313" key="3">
    <source>
        <dbReference type="EMBL" id="GJT54097.1"/>
    </source>
</evidence>
<feature type="compositionally biased region" description="Low complexity" evidence="1">
    <location>
        <begin position="591"/>
        <end position="605"/>
    </location>
</feature>